<proteinExistence type="predicted"/>
<organism evidence="1 2">
    <name type="scientific">Danionella cerebrum</name>
    <dbReference type="NCBI Taxonomy" id="2873325"/>
    <lineage>
        <taxon>Eukaryota</taxon>
        <taxon>Metazoa</taxon>
        <taxon>Chordata</taxon>
        <taxon>Craniata</taxon>
        <taxon>Vertebrata</taxon>
        <taxon>Euteleostomi</taxon>
        <taxon>Actinopterygii</taxon>
        <taxon>Neopterygii</taxon>
        <taxon>Teleostei</taxon>
        <taxon>Ostariophysi</taxon>
        <taxon>Cypriniformes</taxon>
        <taxon>Danionidae</taxon>
        <taxon>Danioninae</taxon>
        <taxon>Danionella</taxon>
    </lineage>
</organism>
<keyword evidence="2" id="KW-1185">Reference proteome</keyword>
<evidence type="ECO:0000313" key="2">
    <source>
        <dbReference type="Proteomes" id="UP000316079"/>
    </source>
</evidence>
<comment type="caution">
    <text evidence="1">The sequence shown here is derived from an EMBL/GenBank/DDBJ whole genome shotgun (WGS) entry which is preliminary data.</text>
</comment>
<gene>
    <name evidence="1" type="ORF">DNTS_007711</name>
</gene>
<reference evidence="1 2" key="1">
    <citation type="journal article" date="2019" name="Sci. Data">
        <title>Hybrid genome assembly and annotation of Danionella translucida.</title>
        <authorList>
            <person name="Kadobianskyi M."/>
            <person name="Schulze L."/>
            <person name="Schuelke M."/>
            <person name="Judkewitz B."/>
        </authorList>
    </citation>
    <scope>NUCLEOTIDE SEQUENCE [LARGE SCALE GENOMIC DNA]</scope>
    <source>
        <strain evidence="1 2">Bolton</strain>
    </source>
</reference>
<accession>A0A553QSD0</accession>
<feature type="non-terminal residue" evidence="1">
    <location>
        <position position="27"/>
    </location>
</feature>
<dbReference type="AlphaFoldDB" id="A0A553QSD0"/>
<dbReference type="Proteomes" id="UP000316079">
    <property type="component" value="Unassembled WGS sequence"/>
</dbReference>
<evidence type="ECO:0000313" key="1">
    <source>
        <dbReference type="EMBL" id="TRY92668.1"/>
    </source>
</evidence>
<name>A0A553QSD0_9TELE</name>
<dbReference type="EMBL" id="SRMA01025600">
    <property type="protein sequence ID" value="TRY92668.1"/>
    <property type="molecule type" value="Genomic_DNA"/>
</dbReference>
<sequence>MKTSVIIEPLGTVCLIVDVMSDLLQVL</sequence>
<protein>
    <submittedName>
        <fullName evidence="1">Uncharacterized protein</fullName>
    </submittedName>
</protein>